<gene>
    <name evidence="9" type="primary">CSON012367</name>
</gene>
<dbReference type="VEuPathDB" id="VectorBase:CSON012367"/>
<keyword evidence="5 7" id="KW-0508">mRNA splicing</keyword>
<evidence type="ECO:0000256" key="6">
    <source>
        <dbReference type="ARBA" id="ARBA00023242"/>
    </source>
</evidence>
<keyword evidence="6 7" id="KW-0539">Nucleus</keyword>
<accession>A0A336KM11</accession>
<evidence type="ECO:0000313" key="10">
    <source>
        <dbReference type="EMBL" id="SSX25454.1"/>
    </source>
</evidence>
<comment type="subunit">
    <text evidence="7">May be part of a spliceosome complex.</text>
</comment>
<dbReference type="EMBL" id="UFQS01000579">
    <property type="protein sequence ID" value="SSX05092.1"/>
    <property type="molecule type" value="Genomic_DNA"/>
</dbReference>
<dbReference type="PANTHER" id="PTHR13264">
    <property type="entry name" value="GCIP-INTERACTING PROTEIN P29"/>
    <property type="match status" value="1"/>
</dbReference>
<evidence type="ECO:0000256" key="2">
    <source>
        <dbReference type="ARBA" id="ARBA00010028"/>
    </source>
</evidence>
<dbReference type="GO" id="GO:0000974">
    <property type="term" value="C:Prp19 complex"/>
    <property type="evidence" value="ECO:0007669"/>
    <property type="project" value="TreeGrafter"/>
</dbReference>
<dbReference type="GO" id="GO:0071013">
    <property type="term" value="C:catalytic step 2 spliceosome"/>
    <property type="evidence" value="ECO:0007669"/>
    <property type="project" value="TreeGrafter"/>
</dbReference>
<protein>
    <recommendedName>
        <fullName evidence="7">Pre-mRNA-splicing factor SYF2</fullName>
    </recommendedName>
</protein>
<dbReference type="AlphaFoldDB" id="A0A336KM11"/>
<keyword evidence="4 7" id="KW-0747">Spliceosome</keyword>
<reference evidence="9" key="1">
    <citation type="submission" date="2018-04" db="EMBL/GenBank/DDBJ databases">
        <authorList>
            <person name="Go L.Y."/>
            <person name="Mitchell J.A."/>
        </authorList>
    </citation>
    <scope>NUCLEOTIDE SEQUENCE</scope>
    <source>
        <tissue evidence="9">Whole organism</tissue>
    </source>
</reference>
<comment type="subcellular location">
    <subcellularLocation>
        <location evidence="1 7">Nucleus</location>
    </subcellularLocation>
</comment>
<evidence type="ECO:0000256" key="1">
    <source>
        <dbReference type="ARBA" id="ARBA00004123"/>
    </source>
</evidence>
<dbReference type="GO" id="GO:0000398">
    <property type="term" value="P:mRNA splicing, via spliceosome"/>
    <property type="evidence" value="ECO:0007669"/>
    <property type="project" value="UniProtKB-UniRule"/>
</dbReference>
<dbReference type="InterPro" id="IPR013260">
    <property type="entry name" value="mRNA_splic_SYF2"/>
</dbReference>
<feature type="region of interest" description="Disordered" evidence="8">
    <location>
        <begin position="21"/>
        <end position="43"/>
    </location>
</feature>
<dbReference type="EMBL" id="UFQT01000579">
    <property type="protein sequence ID" value="SSX25454.1"/>
    <property type="molecule type" value="Genomic_DNA"/>
</dbReference>
<dbReference type="PANTHER" id="PTHR13264:SF5">
    <property type="entry name" value="PRE-MRNA-SPLICING FACTOR SYF2"/>
    <property type="match status" value="1"/>
</dbReference>
<evidence type="ECO:0000313" key="9">
    <source>
        <dbReference type="EMBL" id="SSX05092.1"/>
    </source>
</evidence>
<evidence type="ECO:0000256" key="8">
    <source>
        <dbReference type="SAM" id="MobiDB-lite"/>
    </source>
</evidence>
<sequence>MSVAGPSVADKMKERMERLKKLHNARNEARVDNHKATVEEDEMKKLPKNWEAKKRQADWLIEDKKARDVVAEKGLDYDRVKLLNVSAVEAERVDRLKSKKKNGDPGFSDYEAATARQYQRLIKAMPPPDMEKYERQKQELGDNFYGGSNPVLFGLHKDSKQAVDKMVKDIDGQIAKRKKYSRRRTHNDDEDISYINDKNARFNKKLERFYGEYTQEIKQNLERGTAI</sequence>
<dbReference type="OMA" id="RRRMHND"/>
<name>A0A336KM11_CULSO</name>
<evidence type="ECO:0000256" key="7">
    <source>
        <dbReference type="RuleBase" id="RU367148"/>
    </source>
</evidence>
<proteinExistence type="inferred from homology"/>
<comment type="similarity">
    <text evidence="2 7">Belongs to the SYF2 family.</text>
</comment>
<comment type="function">
    <text evidence="7">Involved in pre-mRNA splicing.</text>
</comment>
<evidence type="ECO:0000256" key="4">
    <source>
        <dbReference type="ARBA" id="ARBA00022728"/>
    </source>
</evidence>
<dbReference type="Pfam" id="PF08231">
    <property type="entry name" value="SYF2"/>
    <property type="match status" value="1"/>
</dbReference>
<organism evidence="9">
    <name type="scientific">Culicoides sonorensis</name>
    <name type="common">Biting midge</name>
    <dbReference type="NCBI Taxonomy" id="179676"/>
    <lineage>
        <taxon>Eukaryota</taxon>
        <taxon>Metazoa</taxon>
        <taxon>Ecdysozoa</taxon>
        <taxon>Arthropoda</taxon>
        <taxon>Hexapoda</taxon>
        <taxon>Insecta</taxon>
        <taxon>Pterygota</taxon>
        <taxon>Neoptera</taxon>
        <taxon>Endopterygota</taxon>
        <taxon>Diptera</taxon>
        <taxon>Nematocera</taxon>
        <taxon>Chironomoidea</taxon>
        <taxon>Ceratopogonidae</taxon>
        <taxon>Ceratopogoninae</taxon>
        <taxon>Culicoides</taxon>
        <taxon>Monoculicoides</taxon>
    </lineage>
</organism>
<evidence type="ECO:0000256" key="3">
    <source>
        <dbReference type="ARBA" id="ARBA00022664"/>
    </source>
</evidence>
<keyword evidence="3 7" id="KW-0507">mRNA processing</keyword>
<evidence type="ECO:0000256" key="5">
    <source>
        <dbReference type="ARBA" id="ARBA00023187"/>
    </source>
</evidence>
<reference evidence="10" key="2">
    <citation type="submission" date="2018-07" db="EMBL/GenBank/DDBJ databases">
        <authorList>
            <person name="Quirk P.G."/>
            <person name="Krulwich T.A."/>
        </authorList>
    </citation>
    <scope>NUCLEOTIDE SEQUENCE</scope>
</reference>
<dbReference type="GO" id="GO:0071014">
    <property type="term" value="C:post-mRNA release spliceosomal complex"/>
    <property type="evidence" value="ECO:0007669"/>
    <property type="project" value="TreeGrafter"/>
</dbReference>